<keyword evidence="1" id="KW-0456">Lyase</keyword>
<dbReference type="InterPro" id="IPR039556">
    <property type="entry name" value="ICL/PEPM"/>
</dbReference>
<protein>
    <submittedName>
        <fullName evidence="1">Isocitrate lyase/phosphoenolpyruvate mutase family protein</fullName>
    </submittedName>
</protein>
<accession>A0ABN2M9I9</accession>
<dbReference type="InterPro" id="IPR040442">
    <property type="entry name" value="Pyrv_kinase-like_dom_sf"/>
</dbReference>
<reference evidence="1 2" key="1">
    <citation type="journal article" date="2019" name="Int. J. Syst. Evol. Microbiol.">
        <title>The Global Catalogue of Microorganisms (GCM) 10K type strain sequencing project: providing services to taxonomists for standard genome sequencing and annotation.</title>
        <authorList>
            <consortium name="The Broad Institute Genomics Platform"/>
            <consortium name="The Broad Institute Genome Sequencing Center for Infectious Disease"/>
            <person name="Wu L."/>
            <person name="Ma J."/>
        </authorList>
    </citation>
    <scope>NUCLEOTIDE SEQUENCE [LARGE SCALE GENOMIC DNA]</scope>
    <source>
        <strain evidence="1 2">JCM 14322</strain>
    </source>
</reference>
<proteinExistence type="predicted"/>
<sequence length="262" mass="26721">MLTPTEFRSLHRPGSPLILPNAWDLASARWLHASGHRVVGTTSLGVAFATGLRDGAGEIAEETLGLVRKVAGAGIAVTADIEAGFSSDPDEVARYVAELAELGAVGVNIEDSDTTGGLVDPSLAVAKIAAIAAAVPNLYVNARTDVFWIGDDADTASKQADAIARADRYLEAGASGVFVPGVLTPATIAALTASIAAPLNVLVQQRIPVAELARLGVARVSTGSLLFRAALGALADTAASVCSGEVRQPSGTPNYDEVVALD</sequence>
<dbReference type="PANTHER" id="PTHR42905">
    <property type="entry name" value="PHOSPHOENOLPYRUVATE CARBOXYLASE"/>
    <property type="match status" value="1"/>
</dbReference>
<dbReference type="GO" id="GO:0016829">
    <property type="term" value="F:lyase activity"/>
    <property type="evidence" value="ECO:0007669"/>
    <property type="project" value="UniProtKB-KW"/>
</dbReference>
<evidence type="ECO:0000313" key="2">
    <source>
        <dbReference type="Proteomes" id="UP001500002"/>
    </source>
</evidence>
<dbReference type="PANTHER" id="PTHR42905:SF16">
    <property type="entry name" value="CARBOXYPHOSPHONOENOLPYRUVATE PHOSPHONOMUTASE-LIKE PROTEIN (AFU_ORTHOLOGUE AFUA_5G07230)"/>
    <property type="match status" value="1"/>
</dbReference>
<dbReference type="Proteomes" id="UP001500002">
    <property type="component" value="Unassembled WGS sequence"/>
</dbReference>
<name>A0ABN2M9I9_9MICO</name>
<dbReference type="Pfam" id="PF13714">
    <property type="entry name" value="PEP_mutase"/>
    <property type="match status" value="1"/>
</dbReference>
<gene>
    <name evidence="1" type="ORF">GCM10009749_20830</name>
</gene>
<dbReference type="CDD" id="cd00377">
    <property type="entry name" value="ICL_PEPM"/>
    <property type="match status" value="1"/>
</dbReference>
<dbReference type="SUPFAM" id="SSF51621">
    <property type="entry name" value="Phosphoenolpyruvate/pyruvate domain"/>
    <property type="match status" value="1"/>
</dbReference>
<dbReference type="InterPro" id="IPR015813">
    <property type="entry name" value="Pyrv/PenolPyrv_kinase-like_dom"/>
</dbReference>
<dbReference type="EMBL" id="BAAANJ010000007">
    <property type="protein sequence ID" value="GAA1811605.1"/>
    <property type="molecule type" value="Genomic_DNA"/>
</dbReference>
<comment type="caution">
    <text evidence="1">The sequence shown here is derived from an EMBL/GenBank/DDBJ whole genome shotgun (WGS) entry which is preliminary data.</text>
</comment>
<dbReference type="Gene3D" id="3.20.20.60">
    <property type="entry name" value="Phosphoenolpyruvate-binding domains"/>
    <property type="match status" value="1"/>
</dbReference>
<organism evidence="1 2">
    <name type="scientific">Agromyces neolithicus</name>
    <dbReference type="NCBI Taxonomy" id="269420"/>
    <lineage>
        <taxon>Bacteria</taxon>
        <taxon>Bacillati</taxon>
        <taxon>Actinomycetota</taxon>
        <taxon>Actinomycetes</taxon>
        <taxon>Micrococcales</taxon>
        <taxon>Microbacteriaceae</taxon>
        <taxon>Agromyces</taxon>
    </lineage>
</organism>
<keyword evidence="2" id="KW-1185">Reference proteome</keyword>
<dbReference type="RefSeq" id="WP_344295945.1">
    <property type="nucleotide sequence ID" value="NZ_BAAANJ010000007.1"/>
</dbReference>
<evidence type="ECO:0000313" key="1">
    <source>
        <dbReference type="EMBL" id="GAA1811605.1"/>
    </source>
</evidence>